<name>A0A1X0S159_RHIZD</name>
<accession>A0A1X0S159</accession>
<sequence>MLQPTKLPTMTELTHIVQAQFLLQPLSLPDDALLTRLLSYIRFSTNHSQWHTISKPPLWKRCTQHIDTLYKRQLKTIHLKFLQNNLEQRRTVRNSNLLLLCRPTIPLDPHTIYYLDMHHRLQIPRTIVNPLSFLLNKLPTRKPHSSQTSSLWNIRWSIIYVILREHDYLYHEKELPPPSNPRQRLLKLLN</sequence>
<protein>
    <submittedName>
        <fullName evidence="1">Uncharacterized protein</fullName>
    </submittedName>
</protein>
<dbReference type="VEuPathDB" id="FungiDB:BCV72DRAFT_313720"/>
<evidence type="ECO:0000313" key="1">
    <source>
        <dbReference type="EMBL" id="ORE18006.1"/>
    </source>
</evidence>
<gene>
    <name evidence="1" type="ORF">BCV71DRAFT_286201</name>
</gene>
<dbReference type="Proteomes" id="UP000242381">
    <property type="component" value="Unassembled WGS sequence"/>
</dbReference>
<reference evidence="1 2" key="1">
    <citation type="journal article" date="2016" name="Proc. Natl. Acad. Sci. U.S.A.">
        <title>Lipid metabolic changes in an early divergent fungus govern the establishment of a mutualistic symbiosis with endobacteria.</title>
        <authorList>
            <person name="Lastovetsky O.A."/>
            <person name="Gaspar M.L."/>
            <person name="Mondo S.J."/>
            <person name="LaButti K.M."/>
            <person name="Sandor L."/>
            <person name="Grigoriev I.V."/>
            <person name="Henry S.A."/>
            <person name="Pawlowska T.E."/>
        </authorList>
    </citation>
    <scope>NUCLEOTIDE SEQUENCE [LARGE SCALE GENOMIC DNA]</scope>
    <source>
        <strain evidence="1 2">ATCC 11559</strain>
    </source>
</reference>
<dbReference type="EMBL" id="KV921341">
    <property type="protein sequence ID" value="ORE18006.1"/>
    <property type="molecule type" value="Genomic_DNA"/>
</dbReference>
<dbReference type="AlphaFoldDB" id="A0A1X0S159"/>
<dbReference type="OMA" id="QWHTISK"/>
<proteinExistence type="predicted"/>
<evidence type="ECO:0000313" key="2">
    <source>
        <dbReference type="Proteomes" id="UP000242381"/>
    </source>
</evidence>
<organism evidence="1 2">
    <name type="scientific">Rhizopus microsporus</name>
    <dbReference type="NCBI Taxonomy" id="58291"/>
    <lineage>
        <taxon>Eukaryota</taxon>
        <taxon>Fungi</taxon>
        <taxon>Fungi incertae sedis</taxon>
        <taxon>Mucoromycota</taxon>
        <taxon>Mucoromycotina</taxon>
        <taxon>Mucoromycetes</taxon>
        <taxon>Mucorales</taxon>
        <taxon>Mucorineae</taxon>
        <taxon>Rhizopodaceae</taxon>
        <taxon>Rhizopus</taxon>
    </lineage>
</organism>